<name>A0A2U1T1J5_9MICO</name>
<dbReference type="AlphaFoldDB" id="A0A2U1T1J5"/>
<evidence type="ECO:0000259" key="4">
    <source>
        <dbReference type="Pfam" id="PF00171"/>
    </source>
</evidence>
<dbReference type="InterPro" id="IPR016162">
    <property type="entry name" value="Ald_DH_N"/>
</dbReference>
<dbReference type="Gene3D" id="3.40.605.10">
    <property type="entry name" value="Aldehyde Dehydrogenase, Chain A, domain 1"/>
    <property type="match status" value="1"/>
</dbReference>
<comment type="caution">
    <text evidence="5">The sequence shown here is derived from an EMBL/GenBank/DDBJ whole genome shotgun (WGS) entry which is preliminary data.</text>
</comment>
<dbReference type="InterPro" id="IPR047110">
    <property type="entry name" value="GABD/Sad-like"/>
</dbReference>
<dbReference type="InterPro" id="IPR016163">
    <property type="entry name" value="Ald_DH_C"/>
</dbReference>
<dbReference type="Pfam" id="PF00171">
    <property type="entry name" value="Aldedh"/>
    <property type="match status" value="1"/>
</dbReference>
<proteinExistence type="inferred from homology"/>
<dbReference type="FunFam" id="3.40.309.10:FF:000010">
    <property type="entry name" value="Gamma-aminobutyraldehyde dehydrogenase"/>
    <property type="match status" value="1"/>
</dbReference>
<protein>
    <submittedName>
        <fullName evidence="5">NADP-dependent succinic semialdehyde dehydrogenase</fullName>
    </submittedName>
</protein>
<dbReference type="PANTHER" id="PTHR43217">
    <property type="entry name" value="SUCCINATE SEMIALDEHYDE DEHYDROGENASE [NAD(P)+] SAD"/>
    <property type="match status" value="1"/>
</dbReference>
<comment type="similarity">
    <text evidence="1">Belongs to the aldehyde dehydrogenase family.</text>
</comment>
<keyword evidence="3" id="KW-0560">Oxidoreductase</keyword>
<dbReference type="EMBL" id="QEEX01000001">
    <property type="protein sequence ID" value="PWB97749.1"/>
    <property type="molecule type" value="Genomic_DNA"/>
</dbReference>
<dbReference type="GO" id="GO:0004030">
    <property type="term" value="F:aldehyde dehydrogenase [NAD(P)+] activity"/>
    <property type="evidence" value="ECO:0007669"/>
    <property type="project" value="InterPro"/>
</dbReference>
<dbReference type="RefSeq" id="WP_108997642.1">
    <property type="nucleotide sequence ID" value="NZ_QEEX01000001.1"/>
</dbReference>
<dbReference type="CDD" id="cd07100">
    <property type="entry name" value="ALDH_SSADH1_GabD1"/>
    <property type="match status" value="1"/>
</dbReference>
<dbReference type="Proteomes" id="UP000244978">
    <property type="component" value="Unassembled WGS sequence"/>
</dbReference>
<dbReference type="Gene3D" id="3.40.309.10">
    <property type="entry name" value="Aldehyde Dehydrogenase, Chain A, domain 2"/>
    <property type="match status" value="1"/>
</dbReference>
<dbReference type="InterPro" id="IPR016160">
    <property type="entry name" value="Ald_DH_CS_CYS"/>
</dbReference>
<dbReference type="InterPro" id="IPR016161">
    <property type="entry name" value="Ald_DH/histidinol_DH"/>
</dbReference>
<dbReference type="SUPFAM" id="SSF53720">
    <property type="entry name" value="ALDH-like"/>
    <property type="match status" value="1"/>
</dbReference>
<feature type="domain" description="Aldehyde dehydrogenase" evidence="4">
    <location>
        <begin position="3"/>
        <end position="455"/>
    </location>
</feature>
<dbReference type="InterPro" id="IPR044148">
    <property type="entry name" value="ALDH_GabD1-like"/>
</dbReference>
<keyword evidence="2" id="KW-0521">NADP</keyword>
<evidence type="ECO:0000256" key="3">
    <source>
        <dbReference type="ARBA" id="ARBA00023002"/>
    </source>
</evidence>
<dbReference type="PROSITE" id="PS00070">
    <property type="entry name" value="ALDEHYDE_DEHYDR_CYS"/>
    <property type="match status" value="1"/>
</dbReference>
<accession>A0A2U1T1J5</accession>
<dbReference type="NCBIfam" id="NF006915">
    <property type="entry name" value="PRK09406.1"/>
    <property type="match status" value="1"/>
</dbReference>
<reference evidence="6" key="1">
    <citation type="submission" date="2018-04" db="EMBL/GenBank/DDBJ databases">
        <authorList>
            <person name="Liu S."/>
            <person name="Wang Z."/>
            <person name="Li J."/>
        </authorList>
    </citation>
    <scope>NUCLEOTIDE SEQUENCE [LARGE SCALE GENOMIC DNA]</scope>
    <source>
        <strain evidence="6">S1194</strain>
    </source>
</reference>
<evidence type="ECO:0000313" key="5">
    <source>
        <dbReference type="EMBL" id="PWB97749.1"/>
    </source>
</evidence>
<sequence length="458" mass="49013">MAISTINPTTGRIEAEFAAHDAAETSRRITESAAAFAALGETCFDERAEWMRAAASLLEAESEATARLLTSEMGKPISQARAEVLKCARALRFYADNASTFLADEPVADPAIVAAQRAVVTYRPLGVILAVMPWNFPLWQAIRFAAPALMAGNTALLKHSSNVPQTALYLDALFERSGFPSGSFRVLFIGAGDVESVIRDARVKAVTLTGSEGAGRAVAAIAGSEVKKSVIELGGSDPFIVMPSADVEAASSIAVKARFSNTGQSCVCAKRFIVHTDIYDEFTRLFVEKTRALNVGDPMDESVEIGPLATEQTREDIAALVDDAIAKGASLLAGGHRPDLPGWFYEPTVLSDLTDDMRIVTEESFGPVASLYRVNDLDEAITIANQTEFGLSSSVWTNDAADEAAFISRIEAGAVFVNGMTVSFPELPFGGIKNSGYGRELGRHGIREFTNVKTVWKG</sequence>
<keyword evidence="6" id="KW-1185">Reference proteome</keyword>
<evidence type="ECO:0000256" key="2">
    <source>
        <dbReference type="ARBA" id="ARBA00022857"/>
    </source>
</evidence>
<dbReference type="PANTHER" id="PTHR43217:SF1">
    <property type="entry name" value="SUCCINATE SEMIALDEHYDE DEHYDROGENASE [NAD(P)+] SAD"/>
    <property type="match status" value="1"/>
</dbReference>
<dbReference type="GO" id="GO:0004777">
    <property type="term" value="F:succinate-semialdehyde dehydrogenase (NAD+) activity"/>
    <property type="evidence" value="ECO:0007669"/>
    <property type="project" value="TreeGrafter"/>
</dbReference>
<dbReference type="FunFam" id="3.40.605.10:FF:000012">
    <property type="entry name" value="NAD-dependent succinate-semialdehyde dehydrogenase"/>
    <property type="match status" value="1"/>
</dbReference>
<evidence type="ECO:0000256" key="1">
    <source>
        <dbReference type="ARBA" id="ARBA00009986"/>
    </source>
</evidence>
<dbReference type="InterPro" id="IPR015590">
    <property type="entry name" value="Aldehyde_DH_dom"/>
</dbReference>
<evidence type="ECO:0000313" key="6">
    <source>
        <dbReference type="Proteomes" id="UP000244978"/>
    </source>
</evidence>
<organism evidence="5 6">
    <name type="scientific">Homoserinimonas hongtaonis</name>
    <dbReference type="NCBI Taxonomy" id="2079791"/>
    <lineage>
        <taxon>Bacteria</taxon>
        <taxon>Bacillati</taxon>
        <taxon>Actinomycetota</taxon>
        <taxon>Actinomycetes</taxon>
        <taxon>Micrococcales</taxon>
        <taxon>Microbacteriaceae</taxon>
        <taxon>Homoserinimonas</taxon>
    </lineage>
</organism>
<gene>
    <name evidence="5" type="ORF">DF220_07850</name>
</gene>